<feature type="signal peptide" evidence="5">
    <location>
        <begin position="1"/>
        <end position="27"/>
    </location>
</feature>
<evidence type="ECO:0000256" key="3">
    <source>
        <dbReference type="ARBA" id="ARBA00022525"/>
    </source>
</evidence>
<dbReference type="PANTHER" id="PTHR10500:SF7">
    <property type="entry name" value="BETA-MICROSEMINOPROTEIN"/>
    <property type="match status" value="1"/>
</dbReference>
<dbReference type="InterPro" id="IPR008735">
    <property type="entry name" value="PSP94"/>
</dbReference>
<evidence type="ECO:0000256" key="4">
    <source>
        <dbReference type="ARBA" id="ARBA00023157"/>
    </source>
</evidence>
<keyword evidence="5" id="KW-0732">Signal</keyword>
<comment type="similarity">
    <text evidence="2">Belongs to the beta-microseminoprotein family.</text>
</comment>
<dbReference type="AlphaFoldDB" id="A0A4D9DVF4"/>
<dbReference type="Gene3D" id="2.60.40.1900">
    <property type="entry name" value="Beta-microseminoprotein (PSP94) domain"/>
    <property type="match status" value="1"/>
</dbReference>
<dbReference type="OrthoDB" id="6076852at2759"/>
<keyword evidence="7" id="KW-1185">Reference proteome</keyword>
<comment type="subcellular location">
    <subcellularLocation>
        <location evidence="1">Secreted</location>
    </subcellularLocation>
</comment>
<dbReference type="GO" id="GO:0005576">
    <property type="term" value="C:extracellular region"/>
    <property type="evidence" value="ECO:0007669"/>
    <property type="project" value="UniProtKB-SubCell"/>
</dbReference>
<gene>
    <name evidence="6" type="ORF">DR999_PMT19199</name>
</gene>
<evidence type="ECO:0000256" key="5">
    <source>
        <dbReference type="SAM" id="SignalP"/>
    </source>
</evidence>
<evidence type="ECO:0000256" key="2">
    <source>
        <dbReference type="ARBA" id="ARBA00010352"/>
    </source>
</evidence>
<evidence type="ECO:0000313" key="7">
    <source>
        <dbReference type="Proteomes" id="UP000297703"/>
    </source>
</evidence>
<dbReference type="Proteomes" id="UP000297703">
    <property type="component" value="Unassembled WGS sequence"/>
</dbReference>
<dbReference type="EMBL" id="QXTE01000366">
    <property type="protein sequence ID" value="TFJ98812.1"/>
    <property type="molecule type" value="Genomic_DNA"/>
</dbReference>
<accession>A0A4D9DVF4</accession>
<name>A0A4D9DVF4_9SAUR</name>
<evidence type="ECO:0000256" key="1">
    <source>
        <dbReference type="ARBA" id="ARBA00004613"/>
    </source>
</evidence>
<comment type="caution">
    <text evidence="6">The sequence shown here is derived from an EMBL/GenBank/DDBJ whole genome shotgun (WGS) entry which is preliminary data.</text>
</comment>
<reference evidence="6 7" key="2">
    <citation type="submission" date="2019-04" db="EMBL/GenBank/DDBJ databases">
        <title>The genome sequence of big-headed turtle.</title>
        <authorList>
            <person name="Gong S."/>
        </authorList>
    </citation>
    <scope>NUCLEOTIDE SEQUENCE [LARGE SCALE GENOMIC DNA]</scope>
    <source>
        <strain evidence="6">DO16091913</strain>
        <tissue evidence="6">Muscle</tissue>
    </source>
</reference>
<sequence>MSSVLHLLQKTLLCLTVLCASLAVCHGACFLVNNKVQIKKGELVLPQGCVDPYDKSKHPVGASWNSHHCLRCACEGTTMSCCTRYGGVVEAPEGCEATVDEERCEYKFHKKNDPFAPCTPF</sequence>
<keyword evidence="4" id="KW-1015">Disulfide bond</keyword>
<keyword evidence="3" id="KW-0964">Secreted</keyword>
<proteinExistence type="inferred from homology"/>
<reference evidence="6 7" key="1">
    <citation type="submission" date="2019-04" db="EMBL/GenBank/DDBJ databases">
        <title>Draft genome of the big-headed turtle Platysternon megacephalum.</title>
        <authorList>
            <person name="Gong S."/>
        </authorList>
    </citation>
    <scope>NUCLEOTIDE SEQUENCE [LARGE SCALE GENOMIC DNA]</scope>
    <source>
        <strain evidence="6">DO16091913</strain>
        <tissue evidence="6">Muscle</tissue>
    </source>
</reference>
<organism evidence="6 7">
    <name type="scientific">Platysternon megacephalum</name>
    <name type="common">big-headed turtle</name>
    <dbReference type="NCBI Taxonomy" id="55544"/>
    <lineage>
        <taxon>Eukaryota</taxon>
        <taxon>Metazoa</taxon>
        <taxon>Chordata</taxon>
        <taxon>Craniata</taxon>
        <taxon>Vertebrata</taxon>
        <taxon>Euteleostomi</taxon>
        <taxon>Archelosauria</taxon>
        <taxon>Testudinata</taxon>
        <taxon>Testudines</taxon>
        <taxon>Cryptodira</taxon>
        <taxon>Durocryptodira</taxon>
        <taxon>Testudinoidea</taxon>
        <taxon>Platysternidae</taxon>
        <taxon>Platysternon</taxon>
    </lineage>
</organism>
<dbReference type="Pfam" id="PF05825">
    <property type="entry name" value="PSP94"/>
    <property type="match status" value="1"/>
</dbReference>
<dbReference type="PANTHER" id="PTHR10500">
    <property type="entry name" value="BETA-MICROSEMINOPROTEIN"/>
    <property type="match status" value="1"/>
</dbReference>
<evidence type="ECO:0000313" key="6">
    <source>
        <dbReference type="EMBL" id="TFJ98812.1"/>
    </source>
</evidence>
<feature type="chain" id="PRO_5020023296" evidence="5">
    <location>
        <begin position="28"/>
        <end position="121"/>
    </location>
</feature>
<protein>
    <submittedName>
        <fullName evidence="6">NADH dehydrogenase</fullName>
    </submittedName>
</protein>